<proteinExistence type="predicted"/>
<dbReference type="InterPro" id="IPR032466">
    <property type="entry name" value="Metal_Hydrolase"/>
</dbReference>
<dbReference type="InterPro" id="IPR011059">
    <property type="entry name" value="Metal-dep_hydrolase_composite"/>
</dbReference>
<name>A0A1Y2MCB3_EPING</name>
<dbReference type="AlphaFoldDB" id="A0A1Y2MCB3"/>
<dbReference type="InterPro" id="IPR006680">
    <property type="entry name" value="Amidohydro-rel"/>
</dbReference>
<evidence type="ECO:0000313" key="3">
    <source>
        <dbReference type="EMBL" id="OSS53127.1"/>
    </source>
</evidence>
<evidence type="ECO:0000313" key="4">
    <source>
        <dbReference type="Proteomes" id="UP000193240"/>
    </source>
</evidence>
<evidence type="ECO:0000259" key="2">
    <source>
        <dbReference type="Pfam" id="PF01979"/>
    </source>
</evidence>
<sequence>MSSRSSSQLLLKNGLVLIHDSQNHVVPTRADVLIEGGTITKIGSGFEATEGAEVVDCTDKIVSPGFVDTHHHGWQTQLKGRHANEQLLQYMVTGNMQSFQFSPEDVFYGQLAGMLEGVAAGTTTVVDHAHITYSPDHAKLAIAATSTSGIRSVFCYTPIMRVKDMNPMSYHPNPLEDWVMRTFDELADQGPFGAGRVTLGFAFDLFFLPPETIKTLFARVKDKGVKTITNHGSVSLGNIVHSLKSLDLLDESIIISHGGDIKAADAELIKAAGAHLSSTPSSELQMAMGRPYCFDSSFVDGGVHGHSIGLQDNASLGVDCHTITGGSILTEARLGLQNARNTFNEYHLKQGKLPRTIPQSLSVEAAFNLATVKGAEAVNMSKEIGRIAEGYKADIVVFDGLSPSMVGAAQHDPVAAVILHSTPADIETVIIDGIIRKQNGKLLTVTVDAAAQGTTGDESLSWAAVAKKVVESRAQMQGEMNKIDFEKVSAALLKLFHFDESRLVDVA</sequence>
<dbReference type="InParanoid" id="A0A1Y2MCB3"/>
<dbReference type="Gene3D" id="3.20.20.140">
    <property type="entry name" value="Metal-dependent hydrolases"/>
    <property type="match status" value="1"/>
</dbReference>
<reference evidence="3 4" key="1">
    <citation type="journal article" date="2017" name="Genome Announc.">
        <title>Genome sequence of the saprophytic ascomycete Epicoccum nigrum ICMP 19927 strain isolated from New Zealand.</title>
        <authorList>
            <person name="Fokin M."/>
            <person name="Fleetwood D."/>
            <person name="Weir B.S."/>
            <person name="Villas-Boas S.G."/>
        </authorList>
    </citation>
    <scope>NUCLEOTIDE SEQUENCE [LARGE SCALE GENOMIC DNA]</scope>
    <source>
        <strain evidence="3 4">ICMP 19927</strain>
    </source>
</reference>
<dbReference type="PANTHER" id="PTHR43794">
    <property type="entry name" value="AMINOHYDROLASE SSNA-RELATED"/>
    <property type="match status" value="1"/>
</dbReference>
<dbReference type="EMBL" id="KZ107839">
    <property type="protein sequence ID" value="OSS53127.1"/>
    <property type="molecule type" value="Genomic_DNA"/>
</dbReference>
<feature type="domain" description="Amidohydrolase-related" evidence="2">
    <location>
        <begin position="61"/>
        <end position="433"/>
    </location>
</feature>
<keyword evidence="1" id="KW-0378">Hydrolase</keyword>
<evidence type="ECO:0000256" key="1">
    <source>
        <dbReference type="ARBA" id="ARBA00022801"/>
    </source>
</evidence>
<dbReference type="Gene3D" id="2.30.40.10">
    <property type="entry name" value="Urease, subunit C, domain 1"/>
    <property type="match status" value="1"/>
</dbReference>
<dbReference type="Pfam" id="PF01979">
    <property type="entry name" value="Amidohydro_1"/>
    <property type="match status" value="1"/>
</dbReference>
<keyword evidence="4" id="KW-1185">Reference proteome</keyword>
<dbReference type="STRING" id="105696.A0A1Y2MCB3"/>
<dbReference type="SUPFAM" id="SSF51556">
    <property type="entry name" value="Metallo-dependent hydrolases"/>
    <property type="match status" value="1"/>
</dbReference>
<dbReference type="GO" id="GO:0016810">
    <property type="term" value="F:hydrolase activity, acting on carbon-nitrogen (but not peptide) bonds"/>
    <property type="evidence" value="ECO:0007669"/>
    <property type="project" value="InterPro"/>
</dbReference>
<dbReference type="PANTHER" id="PTHR43794:SF11">
    <property type="entry name" value="AMIDOHYDROLASE-RELATED DOMAIN-CONTAINING PROTEIN"/>
    <property type="match status" value="1"/>
</dbReference>
<dbReference type="SUPFAM" id="SSF51338">
    <property type="entry name" value="Composite domain of metallo-dependent hydrolases"/>
    <property type="match status" value="1"/>
</dbReference>
<dbReference type="Proteomes" id="UP000193240">
    <property type="component" value="Unassembled WGS sequence"/>
</dbReference>
<accession>A0A1Y2MCB3</accession>
<protein>
    <recommendedName>
        <fullName evidence="2">Amidohydrolase-related domain-containing protein</fullName>
    </recommendedName>
</protein>
<dbReference type="InterPro" id="IPR050287">
    <property type="entry name" value="MTA/SAH_deaminase"/>
</dbReference>
<dbReference type="OMA" id="DHQYCYT"/>
<gene>
    <name evidence="3" type="ORF">B5807_01988</name>
</gene>
<organism evidence="3 4">
    <name type="scientific">Epicoccum nigrum</name>
    <name type="common">Soil fungus</name>
    <name type="synonym">Epicoccum purpurascens</name>
    <dbReference type="NCBI Taxonomy" id="105696"/>
    <lineage>
        <taxon>Eukaryota</taxon>
        <taxon>Fungi</taxon>
        <taxon>Dikarya</taxon>
        <taxon>Ascomycota</taxon>
        <taxon>Pezizomycotina</taxon>
        <taxon>Dothideomycetes</taxon>
        <taxon>Pleosporomycetidae</taxon>
        <taxon>Pleosporales</taxon>
        <taxon>Pleosporineae</taxon>
        <taxon>Didymellaceae</taxon>
        <taxon>Epicoccum</taxon>
    </lineage>
</organism>